<dbReference type="NCBIfam" id="TIGR02935">
    <property type="entry name" value="NifX-associated nitrogen fixation protein"/>
    <property type="match status" value="1"/>
</dbReference>
<name>A0AAJ0XGR2_HALSE</name>
<gene>
    <name evidence="1" type="ORF">CCR82_12775</name>
</gene>
<dbReference type="PIRSF" id="PIRSF005788">
    <property type="entry name" value="NifK"/>
    <property type="match status" value="1"/>
</dbReference>
<reference evidence="1" key="1">
    <citation type="submission" date="2017-05" db="EMBL/GenBank/DDBJ databases">
        <authorList>
            <person name="Imhoff J.F."/>
            <person name="Rahn T."/>
            <person name="Kuenzel S."/>
            <person name="Neulinger S.C."/>
        </authorList>
    </citation>
    <scope>NUCLEOTIDE SEQUENCE</scope>
    <source>
        <strain evidence="1">DSM 4395</strain>
    </source>
</reference>
<dbReference type="Pfam" id="PF03270">
    <property type="entry name" value="DUF269"/>
    <property type="match status" value="1"/>
</dbReference>
<comment type="caution">
    <text evidence="1">The sequence shown here is derived from an EMBL/GenBank/DDBJ whole genome shotgun (WGS) entry which is preliminary data.</text>
</comment>
<dbReference type="AlphaFoldDB" id="A0AAJ0XGR2"/>
<keyword evidence="2" id="KW-1185">Reference proteome</keyword>
<dbReference type="RefSeq" id="WP_201246202.1">
    <property type="nucleotide sequence ID" value="NZ_NHSF01000063.1"/>
</dbReference>
<evidence type="ECO:0000313" key="1">
    <source>
        <dbReference type="EMBL" id="MBK5931366.1"/>
    </source>
</evidence>
<proteinExistence type="predicted"/>
<organism evidence="1 2">
    <name type="scientific">Halochromatium salexigens</name>
    <name type="common">Chromatium salexigens</name>
    <dbReference type="NCBI Taxonomy" id="49447"/>
    <lineage>
        <taxon>Bacteria</taxon>
        <taxon>Pseudomonadati</taxon>
        <taxon>Pseudomonadota</taxon>
        <taxon>Gammaproteobacteria</taxon>
        <taxon>Chromatiales</taxon>
        <taxon>Chromatiaceae</taxon>
        <taxon>Halochromatium</taxon>
    </lineage>
</organism>
<accession>A0AAJ0XGR2</accession>
<evidence type="ECO:0008006" key="3">
    <source>
        <dbReference type="Google" id="ProtNLM"/>
    </source>
</evidence>
<dbReference type="Gene3D" id="1.10.3100.20">
    <property type="entry name" value="Protein of unknown function DUF269"/>
    <property type="match status" value="1"/>
</dbReference>
<protein>
    <recommendedName>
        <fullName evidence="3">NifX-associated nitrogen fixation protein</fullName>
    </recommendedName>
</protein>
<sequence>MTIETPEAPTAAPTIDPHDPVLDTEFATEMVRQIRAIDPYGTYEDLSAAGVLEPYVLTKEKKREIPIVGDPDEIVVARIQAFYNAIAVLIEKECGLRAVPLLHLTHEGFGRVLITVGKLVVVDRSLRDVHRFGFPTLSKMKDEGDKLLSVSLELVGEHSRVAGL</sequence>
<reference evidence="1" key="2">
    <citation type="journal article" date="2020" name="Microorganisms">
        <title>Osmotic Adaptation and Compatible Solute Biosynthesis of Phototrophic Bacteria as Revealed from Genome Analyses.</title>
        <authorList>
            <person name="Imhoff J.F."/>
            <person name="Rahn T."/>
            <person name="Kunzel S."/>
            <person name="Keller A."/>
            <person name="Neulinger S.C."/>
        </authorList>
    </citation>
    <scope>NUCLEOTIDE SEQUENCE</scope>
    <source>
        <strain evidence="1">DSM 4395</strain>
    </source>
</reference>
<dbReference type="EMBL" id="NHSF01000063">
    <property type="protein sequence ID" value="MBK5931366.1"/>
    <property type="molecule type" value="Genomic_DNA"/>
</dbReference>
<dbReference type="Proteomes" id="UP001296967">
    <property type="component" value="Unassembled WGS sequence"/>
</dbReference>
<evidence type="ECO:0000313" key="2">
    <source>
        <dbReference type="Proteomes" id="UP001296967"/>
    </source>
</evidence>
<dbReference type="InterPro" id="IPR004952">
    <property type="entry name" value="NifX-assoc_nitrogen_fix"/>
</dbReference>